<dbReference type="SUPFAM" id="SSF50630">
    <property type="entry name" value="Acid proteases"/>
    <property type="match status" value="1"/>
</dbReference>
<dbReference type="PANTHER" id="PTHR33327:SF3">
    <property type="entry name" value="RNA-DIRECTED DNA POLYMERASE"/>
    <property type="match status" value="1"/>
</dbReference>
<evidence type="ECO:0000313" key="5">
    <source>
        <dbReference type="Proteomes" id="UP000597762"/>
    </source>
</evidence>
<evidence type="ECO:0000313" key="4">
    <source>
        <dbReference type="EMBL" id="CAE1306665.1"/>
    </source>
</evidence>
<dbReference type="AlphaFoldDB" id="A0A812DLE9"/>
<evidence type="ECO:0000256" key="1">
    <source>
        <dbReference type="SAM" id="Coils"/>
    </source>
</evidence>
<dbReference type="Proteomes" id="UP000597762">
    <property type="component" value="Unassembled WGS sequence"/>
</dbReference>
<dbReference type="FunFam" id="2.40.70.10:FF:000130">
    <property type="entry name" value="Retrovirus-related Pol polyprotein from transposon opus-like Protein"/>
    <property type="match status" value="1"/>
</dbReference>
<dbReference type="SUPFAM" id="SSF56672">
    <property type="entry name" value="DNA/RNA polymerases"/>
    <property type="match status" value="1"/>
</dbReference>
<reference evidence="4" key="1">
    <citation type="submission" date="2021-01" db="EMBL/GenBank/DDBJ databases">
        <authorList>
            <person name="Li R."/>
            <person name="Bekaert M."/>
        </authorList>
    </citation>
    <scope>NUCLEOTIDE SEQUENCE</scope>
    <source>
        <strain evidence="4">Farmed</strain>
    </source>
</reference>
<feature type="coiled-coil region" evidence="1">
    <location>
        <begin position="179"/>
        <end position="206"/>
    </location>
</feature>
<sequence length="617" mass="70195">MAEQSVQETAVVLTLPTFDMANVNVWFAQTEAIFQAKHIHSQTARYAYIVEKLPPEIAADVLDLLEAVPAHNPFDVLKEAIIYRTGKSHERRLHDLFNTIQLGDSRPSQLLRRMKSLLGKNSMSESLFRKLWLDKLPPYTSQILATLPDDLDLSRIAEIADKINDVPSISSVDSPVPTDAAMMDVIEQLKQQLERLSTQVQHLTRPEDKNSYKVRRRSHSATRARRPTLCWYHLNFVPTFTQSITEGGKRRSQQHLKAASTVGTHITNRLFYIKDRNSNMSFLIDTGAQLSVVPPSPNFTKTNSSVTLRATNGTNIKTFGEQSLTLDIGLRRTYQWIFTVADVKFPILGADFLAHYQLIVDLSQRQLSDSTTKLSNRGIVSQLTSTELRIAVPRDNPIQDILDKFPSLIQPFTYTEPVKHSTVHRIRTTEQPVYSKPRRLAPDKYKIARAEFQHMLDLGIIRPSSSPYASPLHMLVLPGQYFSVTSTQEPSSSFITYFRKKMSSLAFTPTRYTSRDVYVPPSLLECEYVFVRQDSVRKPLTPHYAGPFRVLARTDKYYTLQTNHGRSTFSIDHLKPACIERDGSTNQPRALSSPAPTRTASGRTVHWPKKFRTFITY</sequence>
<dbReference type="Gene3D" id="2.40.70.10">
    <property type="entry name" value="Acid Proteases"/>
    <property type="match status" value="1"/>
</dbReference>
<dbReference type="EMBL" id="CAHIKZ030004055">
    <property type="protein sequence ID" value="CAE1306665.1"/>
    <property type="molecule type" value="Genomic_DNA"/>
</dbReference>
<dbReference type="InterPro" id="IPR021109">
    <property type="entry name" value="Peptidase_aspartic_dom_sf"/>
</dbReference>
<dbReference type="InterPro" id="IPR043502">
    <property type="entry name" value="DNA/RNA_pol_sf"/>
</dbReference>
<accession>A0A812DLE9</accession>
<dbReference type="Pfam" id="PF23055">
    <property type="entry name" value="DUF7041"/>
    <property type="match status" value="1"/>
</dbReference>
<proteinExistence type="predicted"/>
<gene>
    <name evidence="4" type="ORF">SPHA_58861</name>
</gene>
<dbReference type="GO" id="GO:0006508">
    <property type="term" value="P:proteolysis"/>
    <property type="evidence" value="ECO:0007669"/>
    <property type="project" value="InterPro"/>
</dbReference>
<evidence type="ECO:0000256" key="2">
    <source>
        <dbReference type="SAM" id="MobiDB-lite"/>
    </source>
</evidence>
<dbReference type="Gene3D" id="3.10.10.10">
    <property type="entry name" value="HIV Type 1 Reverse Transcriptase, subunit A, domain 1"/>
    <property type="match status" value="1"/>
</dbReference>
<dbReference type="GO" id="GO:0004190">
    <property type="term" value="F:aspartic-type endopeptidase activity"/>
    <property type="evidence" value="ECO:0007669"/>
    <property type="project" value="InterPro"/>
</dbReference>
<organism evidence="4 5">
    <name type="scientific">Acanthosepion pharaonis</name>
    <name type="common">Pharaoh cuttlefish</name>
    <name type="synonym">Sepia pharaonis</name>
    <dbReference type="NCBI Taxonomy" id="158019"/>
    <lineage>
        <taxon>Eukaryota</taxon>
        <taxon>Metazoa</taxon>
        <taxon>Spiralia</taxon>
        <taxon>Lophotrochozoa</taxon>
        <taxon>Mollusca</taxon>
        <taxon>Cephalopoda</taxon>
        <taxon>Coleoidea</taxon>
        <taxon>Decapodiformes</taxon>
        <taxon>Sepiida</taxon>
        <taxon>Sepiina</taxon>
        <taxon>Sepiidae</taxon>
        <taxon>Acanthosepion</taxon>
    </lineage>
</organism>
<dbReference type="InterPro" id="IPR055469">
    <property type="entry name" value="DUF7041"/>
</dbReference>
<dbReference type="OrthoDB" id="6932368at2759"/>
<dbReference type="PANTHER" id="PTHR33327">
    <property type="entry name" value="ENDONUCLEASE"/>
    <property type="match status" value="1"/>
</dbReference>
<feature type="region of interest" description="Disordered" evidence="2">
    <location>
        <begin position="582"/>
        <end position="602"/>
    </location>
</feature>
<feature type="compositionally biased region" description="Polar residues" evidence="2">
    <location>
        <begin position="584"/>
        <end position="602"/>
    </location>
</feature>
<keyword evidence="5" id="KW-1185">Reference proteome</keyword>
<evidence type="ECO:0000259" key="3">
    <source>
        <dbReference type="Pfam" id="PF23055"/>
    </source>
</evidence>
<feature type="domain" description="DUF7041" evidence="3">
    <location>
        <begin position="15"/>
        <end position="96"/>
    </location>
</feature>
<comment type="caution">
    <text evidence="4">The sequence shown here is derived from an EMBL/GenBank/DDBJ whole genome shotgun (WGS) entry which is preliminary data.</text>
</comment>
<dbReference type="PROSITE" id="PS00141">
    <property type="entry name" value="ASP_PROTEASE"/>
    <property type="match status" value="1"/>
</dbReference>
<dbReference type="InterPro" id="IPR001969">
    <property type="entry name" value="Aspartic_peptidase_AS"/>
</dbReference>
<name>A0A812DLE9_ACAPH</name>
<keyword evidence="1" id="KW-0175">Coiled coil</keyword>
<protein>
    <recommendedName>
        <fullName evidence="3">DUF7041 domain-containing protein</fullName>
    </recommendedName>
</protein>